<sequence length="290" mass="31720">MTQETASRDAASQERQADLAGRRKILLGLGRGFGGALVFGLPMLMTMEMWWLGFYMDRFRLALLLVMNMPLLVLLSHHSGFEPTSSWYDDLRDMAIAYGIGILVSLVVLATFGIITYRMPVDEIVGKVALQAVPASIGAVLGRSQLGGSEMEPAQETEQVNYASELFIMAVGALFLSLNVAPTEEMVLISYHMTQWHALMLMVLSIVLMHMFVYALEFRGTEPSLPADTPLWSAFLRFTVTGYAIALLISLYVLWTFGRTDGAALMQVAMAAIVLGFPAAIGAAAARLIL</sequence>
<accession>A0ABY5MJ08</accession>
<name>A0ABY5MJ08_9HYPH</name>
<keyword evidence="3" id="KW-1185">Reference proteome</keyword>
<protein>
    <recommendedName>
        <fullName evidence="4">TIGR02587 family membrane protein</fullName>
    </recommendedName>
</protein>
<evidence type="ECO:0000256" key="1">
    <source>
        <dbReference type="SAM" id="Phobius"/>
    </source>
</evidence>
<dbReference type="Proteomes" id="UP001342418">
    <property type="component" value="Chromosome"/>
</dbReference>
<feature type="transmembrane region" description="Helical" evidence="1">
    <location>
        <begin position="193"/>
        <end position="215"/>
    </location>
</feature>
<dbReference type="NCBIfam" id="TIGR02587">
    <property type="entry name" value="TIGR02587 family membrane protein"/>
    <property type="match status" value="1"/>
</dbReference>
<keyword evidence="1" id="KW-1133">Transmembrane helix</keyword>
<organism evidence="2 3">
    <name type="scientific">Nitratireductor thuwali</name>
    <dbReference type="NCBI Taxonomy" id="2267699"/>
    <lineage>
        <taxon>Bacteria</taxon>
        <taxon>Pseudomonadati</taxon>
        <taxon>Pseudomonadota</taxon>
        <taxon>Alphaproteobacteria</taxon>
        <taxon>Hyphomicrobiales</taxon>
        <taxon>Phyllobacteriaceae</taxon>
        <taxon>Nitratireductor</taxon>
    </lineage>
</organism>
<feature type="transmembrane region" description="Helical" evidence="1">
    <location>
        <begin position="96"/>
        <end position="117"/>
    </location>
</feature>
<feature type="transmembrane region" description="Helical" evidence="1">
    <location>
        <begin position="235"/>
        <end position="257"/>
    </location>
</feature>
<keyword evidence="1" id="KW-0812">Transmembrane</keyword>
<feature type="transmembrane region" description="Helical" evidence="1">
    <location>
        <begin position="59"/>
        <end position="76"/>
    </location>
</feature>
<reference evidence="2 3" key="1">
    <citation type="submission" date="2018-07" db="EMBL/GenBank/DDBJ databases">
        <title>Genome sequence of Nitratireductor thuwali#1536.</title>
        <authorList>
            <person name="Michoud G."/>
            <person name="Merlino G."/>
            <person name="Sefrji F.O."/>
            <person name="Daffonchio D."/>
        </authorList>
    </citation>
    <scope>NUCLEOTIDE SEQUENCE [LARGE SCALE GENOMIC DNA]</scope>
    <source>
        <strain evidence="3">Nit1536</strain>
    </source>
</reference>
<evidence type="ECO:0008006" key="4">
    <source>
        <dbReference type="Google" id="ProtNLM"/>
    </source>
</evidence>
<dbReference type="InterPro" id="IPR013416">
    <property type="entry name" value="CHP02587_IM"/>
</dbReference>
<evidence type="ECO:0000313" key="2">
    <source>
        <dbReference type="EMBL" id="UUP16767.1"/>
    </source>
</evidence>
<keyword evidence="1" id="KW-0472">Membrane</keyword>
<dbReference type="Pfam" id="PF09622">
    <property type="entry name" value="DUF2391"/>
    <property type="match status" value="1"/>
</dbReference>
<dbReference type="RefSeq" id="WP_422392426.1">
    <property type="nucleotide sequence ID" value="NZ_CP030941.1"/>
</dbReference>
<feature type="transmembrane region" description="Helical" evidence="1">
    <location>
        <begin position="269"/>
        <end position="289"/>
    </location>
</feature>
<feature type="transmembrane region" description="Helical" evidence="1">
    <location>
        <begin position="25"/>
        <end position="47"/>
    </location>
</feature>
<dbReference type="InterPro" id="IPR024464">
    <property type="entry name" value="DUF2391"/>
</dbReference>
<evidence type="ECO:0000313" key="3">
    <source>
        <dbReference type="Proteomes" id="UP001342418"/>
    </source>
</evidence>
<gene>
    <name evidence="2" type="ORF">NTH_01214</name>
</gene>
<proteinExistence type="predicted"/>
<dbReference type="EMBL" id="CP030941">
    <property type="protein sequence ID" value="UUP16767.1"/>
    <property type="molecule type" value="Genomic_DNA"/>
</dbReference>